<proteinExistence type="predicted"/>
<feature type="signal peptide" evidence="1">
    <location>
        <begin position="1"/>
        <end position="24"/>
    </location>
</feature>
<protein>
    <recommendedName>
        <fullName evidence="4">DUF3551 domain-containing protein</fullName>
    </recommendedName>
</protein>
<evidence type="ECO:0000256" key="1">
    <source>
        <dbReference type="SAM" id="SignalP"/>
    </source>
</evidence>
<evidence type="ECO:0000313" key="3">
    <source>
        <dbReference type="Proteomes" id="UP000093898"/>
    </source>
</evidence>
<comment type="caution">
    <text evidence="2">The sequence shown here is derived from an EMBL/GenBank/DDBJ whole genome shotgun (WGS) entry which is preliminary data.</text>
</comment>
<dbReference type="RefSeq" id="WP_020100043.1">
    <property type="nucleotide sequence ID" value="NZ_CYSI01000007.1"/>
</dbReference>
<dbReference type="EMBL" id="LZLC01000280">
    <property type="protein sequence ID" value="OBJ34798.1"/>
    <property type="molecule type" value="Genomic_DNA"/>
</dbReference>
<name>A0A1A3GHM3_MYCMU</name>
<evidence type="ECO:0000313" key="2">
    <source>
        <dbReference type="EMBL" id="OBJ34798.1"/>
    </source>
</evidence>
<dbReference type="OrthoDB" id="4630528at2"/>
<sequence>MKIALAFAVAAAALALSPIGAANATPGQCFNTPWGGYCDGQADGNGIFNHCEGALGFSNCFYVRAVPTDVDPRGWVPLT</sequence>
<organism evidence="2 3">
    <name type="scientific">Mycolicibacterium mucogenicum</name>
    <name type="common">Mycobacterium mucogenicum</name>
    <dbReference type="NCBI Taxonomy" id="56689"/>
    <lineage>
        <taxon>Bacteria</taxon>
        <taxon>Bacillati</taxon>
        <taxon>Actinomycetota</taxon>
        <taxon>Actinomycetes</taxon>
        <taxon>Mycobacteriales</taxon>
        <taxon>Mycobacteriaceae</taxon>
        <taxon>Mycolicibacterium</taxon>
    </lineage>
</organism>
<dbReference type="AlphaFoldDB" id="A0A1A3GHM3"/>
<dbReference type="GeneID" id="76726485"/>
<reference evidence="2 3" key="1">
    <citation type="submission" date="2016-06" db="EMBL/GenBank/DDBJ databases">
        <authorList>
            <person name="Kjaerup R.B."/>
            <person name="Dalgaard T.S."/>
            <person name="Juul-Madsen H.R."/>
        </authorList>
    </citation>
    <scope>NUCLEOTIDE SEQUENCE [LARGE SCALE GENOMIC DNA]</scope>
    <source>
        <strain evidence="2 3">1127319.6</strain>
    </source>
</reference>
<accession>A0A1A3GHM3</accession>
<evidence type="ECO:0008006" key="4">
    <source>
        <dbReference type="Google" id="ProtNLM"/>
    </source>
</evidence>
<gene>
    <name evidence="2" type="ORF">A5630_10455</name>
</gene>
<feature type="chain" id="PRO_5008323202" description="DUF3551 domain-containing protein" evidence="1">
    <location>
        <begin position="25"/>
        <end position="79"/>
    </location>
</feature>
<keyword evidence="1" id="KW-0732">Signal</keyword>
<dbReference type="Proteomes" id="UP000093898">
    <property type="component" value="Unassembled WGS sequence"/>
</dbReference>